<evidence type="ECO:0000256" key="6">
    <source>
        <dbReference type="SAM" id="Phobius"/>
    </source>
</evidence>
<feature type="transmembrane region" description="Helical" evidence="6">
    <location>
        <begin position="193"/>
        <end position="218"/>
    </location>
</feature>
<comment type="subcellular location">
    <subcellularLocation>
        <location evidence="1">Membrane</location>
        <topology evidence="1">Multi-pass membrane protein</topology>
    </subcellularLocation>
</comment>
<sequence>MVAQRFGATPQDDLTTEPDRPLDNIGEDTHLLGVDVDGAPIKSAGKGWDNLVDFEDLPWWKRPSVFWLLFPYALYTLAFGSMIVPKLNLILNLVCQHHFANQKLQDPRPSFDSIIIGSDNPQCKGPEVQKLAATFMLVMNLCTGMHSAFAAPKIGHLSDRHGRRRLLALACCGGLLGELITILAATFPQTVHYRWLLLGSILEGFTGSFTAVGLLIQSYTSDCTPPSKRAVALGYVHACVFIGFALGQFLGGEIVKLTGSLISVLYVCLVAHSVFILLVWFVVPESLSKKKQVAAQEKHHQETQQRAGHVSSSWISWAREKNPLAALSILWPRERGTSTRLRVNLVALAACDMIMMGSAVAASQVIILYVEYVFDWKTPEASRFIAATSLVRVVALMGVFPVINYYFRVRPAARRRRESGFVPLDKNNGADNVDIWILRLALLSDVLGFVGYTVARSPALLVASGMITAFGGLGGATNQSVVTKHVPQDRVGRVLGAFGMLQALVRVVGPVLFNSLYAATVATYPQAIFVALASLFSLALICSFLVTPFVHWEEDADQEPESLDGRSTETFGASGL</sequence>
<feature type="transmembrane region" description="Helical" evidence="6">
    <location>
        <begin position="461"/>
        <end position="482"/>
    </location>
</feature>
<dbReference type="InterPro" id="IPR036259">
    <property type="entry name" value="MFS_trans_sf"/>
</dbReference>
<keyword evidence="9" id="KW-1185">Reference proteome</keyword>
<dbReference type="PROSITE" id="PS50850">
    <property type="entry name" value="MFS"/>
    <property type="match status" value="1"/>
</dbReference>
<keyword evidence="3 6" id="KW-1133">Transmembrane helix</keyword>
<feature type="transmembrane region" description="Helical" evidence="6">
    <location>
        <begin position="524"/>
        <end position="546"/>
    </location>
</feature>
<feature type="transmembrane region" description="Helical" evidence="6">
    <location>
        <begin position="384"/>
        <end position="407"/>
    </location>
</feature>
<dbReference type="Pfam" id="PF07690">
    <property type="entry name" value="MFS_1"/>
    <property type="match status" value="2"/>
</dbReference>
<dbReference type="InterPro" id="IPR011701">
    <property type="entry name" value="MFS"/>
</dbReference>
<dbReference type="Proteomes" id="UP000027002">
    <property type="component" value="Chromosome 5"/>
</dbReference>
<proteinExistence type="predicted"/>
<feature type="transmembrane region" description="Helical" evidence="6">
    <location>
        <begin position="494"/>
        <end position="518"/>
    </location>
</feature>
<evidence type="ECO:0000256" key="1">
    <source>
        <dbReference type="ARBA" id="ARBA00004141"/>
    </source>
</evidence>
<evidence type="ECO:0000259" key="7">
    <source>
        <dbReference type="PROSITE" id="PS50850"/>
    </source>
</evidence>
<dbReference type="EMBL" id="CP072757">
    <property type="protein sequence ID" value="QUC22540.1"/>
    <property type="molecule type" value="Genomic_DNA"/>
</dbReference>
<feature type="region of interest" description="Disordered" evidence="5">
    <location>
        <begin position="557"/>
        <end position="576"/>
    </location>
</feature>
<feature type="transmembrane region" description="Helical" evidence="6">
    <location>
        <begin position="166"/>
        <end position="187"/>
    </location>
</feature>
<evidence type="ECO:0000256" key="3">
    <source>
        <dbReference type="ARBA" id="ARBA00022989"/>
    </source>
</evidence>
<dbReference type="AlphaFoldDB" id="A0A8E5HVS1"/>
<reference evidence="8" key="1">
    <citation type="submission" date="2020-03" db="EMBL/GenBank/DDBJ databases">
        <title>A mixture of massive structural variations and highly conserved coding sequences in Ustilaginoidea virens genome.</title>
        <authorList>
            <person name="Zhang K."/>
            <person name="Zhao Z."/>
            <person name="Zhang Z."/>
            <person name="Li Y."/>
            <person name="Hsiang T."/>
            <person name="Sun W."/>
        </authorList>
    </citation>
    <scope>NUCLEOTIDE SEQUENCE</scope>
    <source>
        <strain evidence="8">UV-8b</strain>
    </source>
</reference>
<keyword evidence="2 6" id="KW-0812">Transmembrane</keyword>
<feature type="transmembrane region" description="Helical" evidence="6">
    <location>
        <begin position="262"/>
        <end position="283"/>
    </location>
</feature>
<evidence type="ECO:0000256" key="4">
    <source>
        <dbReference type="ARBA" id="ARBA00023136"/>
    </source>
</evidence>
<dbReference type="InterPro" id="IPR020846">
    <property type="entry name" value="MFS_dom"/>
</dbReference>
<evidence type="ECO:0000313" key="9">
    <source>
        <dbReference type="Proteomes" id="UP000027002"/>
    </source>
</evidence>
<dbReference type="SUPFAM" id="SSF103473">
    <property type="entry name" value="MFS general substrate transporter"/>
    <property type="match status" value="1"/>
</dbReference>
<dbReference type="Gene3D" id="1.20.1250.20">
    <property type="entry name" value="MFS general substrate transporter like domains"/>
    <property type="match status" value="1"/>
</dbReference>
<accession>A0A8E5HVS1</accession>
<dbReference type="GO" id="GO:0022857">
    <property type="term" value="F:transmembrane transporter activity"/>
    <property type="evidence" value="ECO:0007669"/>
    <property type="project" value="InterPro"/>
</dbReference>
<feature type="transmembrane region" description="Helical" evidence="6">
    <location>
        <begin position="230"/>
        <end position="250"/>
    </location>
</feature>
<evidence type="ECO:0000256" key="2">
    <source>
        <dbReference type="ARBA" id="ARBA00022692"/>
    </source>
</evidence>
<dbReference type="GeneID" id="66067558"/>
<feature type="transmembrane region" description="Helical" evidence="6">
    <location>
        <begin position="65"/>
        <end position="84"/>
    </location>
</feature>
<gene>
    <name evidence="8" type="ORF">UV8b_06781</name>
</gene>
<feature type="transmembrane region" description="Helical" evidence="6">
    <location>
        <begin position="345"/>
        <end position="372"/>
    </location>
</feature>
<feature type="region of interest" description="Disordered" evidence="5">
    <location>
        <begin position="1"/>
        <end position="22"/>
    </location>
</feature>
<feature type="domain" description="Major facilitator superfamily (MFS) profile" evidence="7">
    <location>
        <begin position="73"/>
        <end position="551"/>
    </location>
</feature>
<dbReference type="PANTHER" id="PTHR23507:SF40">
    <property type="entry name" value="TETRACYCLINE-EFFLUX TRANSPORTER"/>
    <property type="match status" value="1"/>
</dbReference>
<protein>
    <recommendedName>
        <fullName evidence="7">Major facilitator superfamily (MFS) profile domain-containing protein</fullName>
    </recommendedName>
</protein>
<dbReference type="KEGG" id="uvi:66067558"/>
<keyword evidence="4 6" id="KW-0472">Membrane</keyword>
<organism evidence="8 9">
    <name type="scientific">Ustilaginoidea virens</name>
    <name type="common">Rice false smut fungus</name>
    <name type="synonym">Villosiclava virens</name>
    <dbReference type="NCBI Taxonomy" id="1159556"/>
    <lineage>
        <taxon>Eukaryota</taxon>
        <taxon>Fungi</taxon>
        <taxon>Dikarya</taxon>
        <taxon>Ascomycota</taxon>
        <taxon>Pezizomycotina</taxon>
        <taxon>Sordariomycetes</taxon>
        <taxon>Hypocreomycetidae</taxon>
        <taxon>Hypocreales</taxon>
        <taxon>Clavicipitaceae</taxon>
        <taxon>Ustilaginoidea</taxon>
    </lineage>
</organism>
<dbReference type="PANTHER" id="PTHR23507">
    <property type="entry name" value="ZGC:174356"/>
    <property type="match status" value="1"/>
</dbReference>
<dbReference type="GO" id="GO:0016020">
    <property type="term" value="C:membrane"/>
    <property type="evidence" value="ECO:0007669"/>
    <property type="project" value="UniProtKB-SubCell"/>
</dbReference>
<evidence type="ECO:0000313" key="8">
    <source>
        <dbReference type="EMBL" id="QUC22540.1"/>
    </source>
</evidence>
<dbReference type="RefSeq" id="XP_043000213.1">
    <property type="nucleotide sequence ID" value="XM_043144278.1"/>
</dbReference>
<dbReference type="OrthoDB" id="3026777at2759"/>
<evidence type="ECO:0000256" key="5">
    <source>
        <dbReference type="SAM" id="MobiDB-lite"/>
    </source>
</evidence>
<feature type="transmembrane region" description="Helical" evidence="6">
    <location>
        <begin position="436"/>
        <end position="455"/>
    </location>
</feature>
<name>A0A8E5HVS1_USTVR</name>